<dbReference type="AlphaFoldDB" id="A0A6P2IID6"/>
<reference evidence="1 2" key="1">
    <citation type="submission" date="2019-09" db="EMBL/GenBank/DDBJ databases">
        <authorList>
            <person name="Depoorter E."/>
        </authorList>
    </citation>
    <scope>NUCLEOTIDE SEQUENCE [LARGE SCALE GENOMIC DNA]</scope>
    <source>
        <strain evidence="1">LMG 6863</strain>
    </source>
</reference>
<protein>
    <submittedName>
        <fullName evidence="1">Uncharacterized protein</fullName>
    </submittedName>
</protein>
<gene>
    <name evidence="1" type="ORF">BLA6863_01310</name>
</gene>
<name>A0A6P2IID6_BURL3</name>
<dbReference type="RefSeq" id="WP_174938443.1">
    <property type="nucleotide sequence ID" value="NZ_CABVPY010000006.1"/>
</dbReference>
<dbReference type="Proteomes" id="UP000494170">
    <property type="component" value="Unassembled WGS sequence"/>
</dbReference>
<organism evidence="1 2">
    <name type="scientific">Burkholderia lata (strain ATCC 17760 / DSM 23089 / LMG 22485 / NCIMB 9086 / R18194 / 383)</name>
    <dbReference type="NCBI Taxonomy" id="482957"/>
    <lineage>
        <taxon>Bacteria</taxon>
        <taxon>Pseudomonadati</taxon>
        <taxon>Pseudomonadota</taxon>
        <taxon>Betaproteobacteria</taxon>
        <taxon>Burkholderiales</taxon>
        <taxon>Burkholderiaceae</taxon>
        <taxon>Burkholderia</taxon>
        <taxon>Burkholderia cepacia complex</taxon>
    </lineage>
</organism>
<evidence type="ECO:0000313" key="2">
    <source>
        <dbReference type="Proteomes" id="UP000494170"/>
    </source>
</evidence>
<evidence type="ECO:0000313" key="1">
    <source>
        <dbReference type="EMBL" id="VWB30684.1"/>
    </source>
</evidence>
<accession>A0A6P2IID6</accession>
<proteinExistence type="predicted"/>
<dbReference type="InterPro" id="IPR046611">
    <property type="entry name" value="DUF6670"/>
</dbReference>
<sequence>MNTVIAPGPATPDAATRTHWLLAALARRVVRQLMPRMDRAARASTQPFRTPGMLMPHVREKRYGLTHFGIFMANLPEPFRYCNVMTLLGTPGAIAFDNDYLIHRDARDVATVLSSTAADGAYHYRAYSIEDECTVGRDETVVAFGRDLVIEGAYPRYRIRSAYDRFGFDLEIECTDIASWFVHNVVYDHLSLLARCSGEIRHDGHATAVDTLCTFEYARMTTPQAWFAQPLAERWKIPLDFFTYQIVNLDDGIQLLLTEVRILGEKGFRGIHVRALNGMAEIHEHDVAFVVDAYRHEPAMSPAGSRMRLPHRVSWVARDSAGVPWLELSGTIDSPWRFGHGRGYVSSYRFEGVVKGREYSGRGYIEYVDCEARSG</sequence>
<dbReference type="Pfam" id="PF20375">
    <property type="entry name" value="DUF6670"/>
    <property type="match status" value="1"/>
</dbReference>
<dbReference type="EMBL" id="CABVPY010000006">
    <property type="protein sequence ID" value="VWB30684.1"/>
    <property type="molecule type" value="Genomic_DNA"/>
</dbReference>